<feature type="compositionally biased region" description="Polar residues" evidence="1">
    <location>
        <begin position="261"/>
        <end position="273"/>
    </location>
</feature>
<evidence type="ECO:0000313" key="3">
    <source>
        <dbReference type="Proteomes" id="UP001221142"/>
    </source>
</evidence>
<evidence type="ECO:0000313" key="2">
    <source>
        <dbReference type="EMBL" id="KAJ7626788.1"/>
    </source>
</evidence>
<organism evidence="2 3">
    <name type="scientific">Roridomyces roridus</name>
    <dbReference type="NCBI Taxonomy" id="1738132"/>
    <lineage>
        <taxon>Eukaryota</taxon>
        <taxon>Fungi</taxon>
        <taxon>Dikarya</taxon>
        <taxon>Basidiomycota</taxon>
        <taxon>Agaricomycotina</taxon>
        <taxon>Agaricomycetes</taxon>
        <taxon>Agaricomycetidae</taxon>
        <taxon>Agaricales</taxon>
        <taxon>Marasmiineae</taxon>
        <taxon>Mycenaceae</taxon>
        <taxon>Roridomyces</taxon>
    </lineage>
</organism>
<comment type="caution">
    <text evidence="2">The sequence shown here is derived from an EMBL/GenBank/DDBJ whole genome shotgun (WGS) entry which is preliminary data.</text>
</comment>
<protein>
    <submittedName>
        <fullName evidence="2">Uncharacterized protein</fullName>
    </submittedName>
</protein>
<feature type="region of interest" description="Disordered" evidence="1">
    <location>
        <begin position="123"/>
        <end position="149"/>
    </location>
</feature>
<keyword evidence="3" id="KW-1185">Reference proteome</keyword>
<dbReference type="EMBL" id="JARKIF010000011">
    <property type="protein sequence ID" value="KAJ7626788.1"/>
    <property type="molecule type" value="Genomic_DNA"/>
</dbReference>
<feature type="compositionally biased region" description="Basic and acidic residues" evidence="1">
    <location>
        <begin position="30"/>
        <end position="40"/>
    </location>
</feature>
<dbReference type="AlphaFoldDB" id="A0AAD7BPA5"/>
<accession>A0AAD7BPA5</accession>
<evidence type="ECO:0000256" key="1">
    <source>
        <dbReference type="SAM" id="MobiDB-lite"/>
    </source>
</evidence>
<dbReference type="Proteomes" id="UP001221142">
    <property type="component" value="Unassembled WGS sequence"/>
</dbReference>
<feature type="region of interest" description="Disordered" evidence="1">
    <location>
        <begin position="247"/>
        <end position="311"/>
    </location>
</feature>
<gene>
    <name evidence="2" type="ORF">FB45DRAFT_868079</name>
</gene>
<reference evidence="2" key="1">
    <citation type="submission" date="2023-03" db="EMBL/GenBank/DDBJ databases">
        <title>Massive genome expansion in bonnet fungi (Mycena s.s.) driven by repeated elements and novel gene families across ecological guilds.</title>
        <authorList>
            <consortium name="Lawrence Berkeley National Laboratory"/>
            <person name="Harder C.B."/>
            <person name="Miyauchi S."/>
            <person name="Viragh M."/>
            <person name="Kuo A."/>
            <person name="Thoen E."/>
            <person name="Andreopoulos B."/>
            <person name="Lu D."/>
            <person name="Skrede I."/>
            <person name="Drula E."/>
            <person name="Henrissat B."/>
            <person name="Morin E."/>
            <person name="Kohler A."/>
            <person name="Barry K."/>
            <person name="LaButti K."/>
            <person name="Morin E."/>
            <person name="Salamov A."/>
            <person name="Lipzen A."/>
            <person name="Mereny Z."/>
            <person name="Hegedus B."/>
            <person name="Baldrian P."/>
            <person name="Stursova M."/>
            <person name="Weitz H."/>
            <person name="Taylor A."/>
            <person name="Grigoriev I.V."/>
            <person name="Nagy L.G."/>
            <person name="Martin F."/>
            <person name="Kauserud H."/>
        </authorList>
    </citation>
    <scope>NUCLEOTIDE SEQUENCE</scope>
    <source>
        <strain evidence="2">9284</strain>
    </source>
</reference>
<proteinExistence type="predicted"/>
<sequence>MSVYGSLQASLQARDSLVICQQGRTMGAEVIDRPGRRENPLRSASASGPLRASLQARDSLVTLSSVNRSSLWARLMWEQDASLQEVTGAGGGEDGIELKWRHSSVVLCGCEGNVSQERGPDCAQELGGRQNDRTTVAKTTDAPRRPKCDPSLVRKVRRAGRLELTRPTHLDLSGIPPLLVHADHVCVTSTAATLGCFSVAGAWDKVHARRRRAASPQEATDTGGGEDEIALGCRFAGAVGMMSRQVRTRSLIRRQKDSKTAGYQRSSMTQVSSARVIRHPLATSHRGDNEKGGQPERNDSARSRDASETGPSLAIAVSSSLATRWHRKGLGACCVIGWQRRTWVGSGVVECQEGYVKPGKVKRMYALEAVEEAGPSTIATVWIAWWILDPKSLWIGNREETRTEGPKDLEY</sequence>
<feature type="compositionally biased region" description="Basic and acidic residues" evidence="1">
    <location>
        <begin position="285"/>
        <end position="307"/>
    </location>
</feature>
<name>A0AAD7BPA5_9AGAR</name>
<feature type="region of interest" description="Disordered" evidence="1">
    <location>
        <begin position="29"/>
        <end position="50"/>
    </location>
</feature>